<dbReference type="InterPro" id="IPR023631">
    <property type="entry name" value="Amidase_dom"/>
</dbReference>
<evidence type="ECO:0000313" key="2">
    <source>
        <dbReference type="EMBL" id="TCJ12697.1"/>
    </source>
</evidence>
<dbReference type="EMBL" id="SJZI01000050">
    <property type="protein sequence ID" value="TCJ12697.1"/>
    <property type="molecule type" value="Genomic_DNA"/>
</dbReference>
<organism evidence="2 3">
    <name type="scientific">Flaviaesturariibacter flavus</name>
    <dbReference type="NCBI Taxonomy" id="2502780"/>
    <lineage>
        <taxon>Bacteria</taxon>
        <taxon>Pseudomonadati</taxon>
        <taxon>Bacteroidota</taxon>
        <taxon>Chitinophagia</taxon>
        <taxon>Chitinophagales</taxon>
        <taxon>Chitinophagaceae</taxon>
        <taxon>Flaviaestuariibacter</taxon>
    </lineage>
</organism>
<evidence type="ECO:0000313" key="3">
    <source>
        <dbReference type="Proteomes" id="UP000295334"/>
    </source>
</evidence>
<protein>
    <submittedName>
        <fullName evidence="2">Amidase</fullName>
    </submittedName>
</protein>
<dbReference type="AlphaFoldDB" id="A0A4R1B750"/>
<dbReference type="SUPFAM" id="SSF75304">
    <property type="entry name" value="Amidase signature (AS) enzymes"/>
    <property type="match status" value="1"/>
</dbReference>
<name>A0A4R1B750_9BACT</name>
<dbReference type="Proteomes" id="UP000295334">
    <property type="component" value="Unassembled WGS sequence"/>
</dbReference>
<dbReference type="Pfam" id="PF01425">
    <property type="entry name" value="Amidase"/>
    <property type="match status" value="1"/>
</dbReference>
<reference evidence="2 3" key="1">
    <citation type="submission" date="2019-03" db="EMBL/GenBank/DDBJ databases">
        <authorList>
            <person name="Kim M.K.M."/>
        </authorList>
    </citation>
    <scope>NUCLEOTIDE SEQUENCE [LARGE SCALE GENOMIC DNA]</scope>
    <source>
        <strain evidence="2 3">17J68-12</strain>
    </source>
</reference>
<sequence>MLAGAQNHTDSISQVRKVAAWYDLDFTDAEADSLLESLQDYKLAYSAMHKQLPANSIPYPFAFQPAPFGTVIPQVQKPVPWEFPAQQLPANRAELAYYSIPQLASLIKSMKISSEELTRYFIARLKKWSDTLKSVITLTEDLALREARAADAEIRAGHYRGPLHGIPYGLKDLFAVKGYKTTWGSTPYKDQVLDEDAFVYRQLKKAGAVLCAKLSLGALAYNNKWFGGETKNPWDLKQGSSGSSAGSAASVVAGLLPFTIGTETLGSIISPSARCGATGLRPTFGTVSRSGAMVLCWSLDKAGPICRSAEDDAIVYYYLKGTDGRDPGAVDHAFNFDPKADVKKLRIAYAANYFQRLSKDAPEWRVLDEYRALGVEPVPVNFPDSTVYPYDMIGLVLAAESAAAFDDLTRSNRDELVERQDKDFWPNTFRAARFIPAVEYINANRRRSELCVAVQNFMKNWDVVITPSFAGRQLSITNLTGNPALCLPIGFTKEGRPQSITLLGNLYDEAAILQAAKAFQDRTSFHKQHPALFRN</sequence>
<dbReference type="Gene3D" id="3.90.1300.10">
    <property type="entry name" value="Amidase signature (AS) domain"/>
    <property type="match status" value="1"/>
</dbReference>
<accession>A0A4R1B750</accession>
<dbReference type="PANTHER" id="PTHR11895">
    <property type="entry name" value="TRANSAMIDASE"/>
    <property type="match status" value="1"/>
</dbReference>
<dbReference type="GO" id="GO:0050567">
    <property type="term" value="F:glutaminyl-tRNA synthase (glutamine-hydrolyzing) activity"/>
    <property type="evidence" value="ECO:0007669"/>
    <property type="project" value="TreeGrafter"/>
</dbReference>
<evidence type="ECO:0000259" key="1">
    <source>
        <dbReference type="Pfam" id="PF01425"/>
    </source>
</evidence>
<comment type="caution">
    <text evidence="2">The sequence shown here is derived from an EMBL/GenBank/DDBJ whole genome shotgun (WGS) entry which is preliminary data.</text>
</comment>
<dbReference type="InterPro" id="IPR000120">
    <property type="entry name" value="Amidase"/>
</dbReference>
<proteinExistence type="predicted"/>
<dbReference type="OrthoDB" id="9811471at2"/>
<keyword evidence="3" id="KW-1185">Reference proteome</keyword>
<feature type="domain" description="Amidase" evidence="1">
    <location>
        <begin position="116"/>
        <end position="471"/>
    </location>
</feature>
<gene>
    <name evidence="2" type="ORF">EPD60_15190</name>
</gene>
<dbReference type="InterPro" id="IPR036928">
    <property type="entry name" value="AS_sf"/>
</dbReference>
<dbReference type="PANTHER" id="PTHR11895:SF73">
    <property type="entry name" value="AMIDASE FAMILY PROTEIN"/>
    <property type="match status" value="1"/>
</dbReference>